<evidence type="ECO:0000313" key="2">
    <source>
        <dbReference type="Proteomes" id="UP000070501"/>
    </source>
</evidence>
<evidence type="ECO:0000313" key="1">
    <source>
        <dbReference type="EMBL" id="KXJ87446.1"/>
    </source>
</evidence>
<dbReference type="InParanoid" id="A0A136IRD3"/>
<dbReference type="EMBL" id="KQ964262">
    <property type="protein sequence ID" value="KXJ87446.1"/>
    <property type="molecule type" value="Genomic_DNA"/>
</dbReference>
<keyword evidence="2" id="KW-1185">Reference proteome</keyword>
<dbReference type="OrthoDB" id="5985073at2759"/>
<reference evidence="2" key="1">
    <citation type="submission" date="2016-02" db="EMBL/GenBank/DDBJ databases">
        <title>Draft genome sequence of Microdochium bolleyi, a fungal endophyte of beachgrass.</title>
        <authorList>
            <consortium name="DOE Joint Genome Institute"/>
            <person name="David A.S."/>
            <person name="May G."/>
            <person name="Haridas S."/>
            <person name="Lim J."/>
            <person name="Wang M."/>
            <person name="Labutti K."/>
            <person name="Lipzen A."/>
            <person name="Barry K."/>
            <person name="Grigoriev I.V."/>
        </authorList>
    </citation>
    <scope>NUCLEOTIDE SEQUENCE [LARGE SCALE GENOMIC DNA]</scope>
    <source>
        <strain evidence="2">J235TASD1</strain>
    </source>
</reference>
<accession>A0A136IRD3</accession>
<gene>
    <name evidence="1" type="ORF">Micbo1qcDRAFT_167459</name>
</gene>
<protein>
    <recommendedName>
        <fullName evidence="3">F-box domain-containing protein</fullName>
    </recommendedName>
</protein>
<dbReference type="AlphaFoldDB" id="A0A136IRD3"/>
<feature type="non-terminal residue" evidence="1">
    <location>
        <position position="69"/>
    </location>
</feature>
<dbReference type="Proteomes" id="UP000070501">
    <property type="component" value="Unassembled WGS sequence"/>
</dbReference>
<proteinExistence type="predicted"/>
<name>A0A136IRD3_9PEZI</name>
<evidence type="ECO:0008006" key="3">
    <source>
        <dbReference type="Google" id="ProtNLM"/>
    </source>
</evidence>
<sequence length="69" mass="8270">MESLPQEILDSVATHLQDSRSARLALLTVSQRWRFTLEKRIFRSIDLDSTDLAKFKDFVHRDHRRRNFV</sequence>
<organism evidence="1 2">
    <name type="scientific">Microdochium bolleyi</name>
    <dbReference type="NCBI Taxonomy" id="196109"/>
    <lineage>
        <taxon>Eukaryota</taxon>
        <taxon>Fungi</taxon>
        <taxon>Dikarya</taxon>
        <taxon>Ascomycota</taxon>
        <taxon>Pezizomycotina</taxon>
        <taxon>Sordariomycetes</taxon>
        <taxon>Xylariomycetidae</taxon>
        <taxon>Xylariales</taxon>
        <taxon>Microdochiaceae</taxon>
        <taxon>Microdochium</taxon>
    </lineage>
</organism>